<organism evidence="1 2">
    <name type="scientific">Daejeonella rubra</name>
    <dbReference type="NCBI Taxonomy" id="990371"/>
    <lineage>
        <taxon>Bacteria</taxon>
        <taxon>Pseudomonadati</taxon>
        <taxon>Bacteroidota</taxon>
        <taxon>Sphingobacteriia</taxon>
        <taxon>Sphingobacteriales</taxon>
        <taxon>Sphingobacteriaceae</taxon>
        <taxon>Daejeonella</taxon>
    </lineage>
</organism>
<protein>
    <submittedName>
        <fullName evidence="1">Uncharacterized protein</fullName>
    </submittedName>
</protein>
<accession>A0A1G9NY53</accession>
<dbReference type="Proteomes" id="UP000199226">
    <property type="component" value="Unassembled WGS sequence"/>
</dbReference>
<proteinExistence type="predicted"/>
<gene>
    <name evidence="1" type="ORF">SAMN05421813_103222</name>
</gene>
<evidence type="ECO:0000313" key="1">
    <source>
        <dbReference type="EMBL" id="SDL91329.1"/>
    </source>
</evidence>
<name>A0A1G9NY53_9SPHI</name>
<dbReference type="AlphaFoldDB" id="A0A1G9NY53"/>
<dbReference type="EMBL" id="FNHH01000003">
    <property type="protein sequence ID" value="SDL91329.1"/>
    <property type="molecule type" value="Genomic_DNA"/>
</dbReference>
<sequence>SLGKLEMTKVHPAFYLNVIHKDFSLLTPPGPPISTIVIANKYSFIDQRK</sequence>
<dbReference type="STRING" id="990371.SAMN05421813_103222"/>
<evidence type="ECO:0000313" key="2">
    <source>
        <dbReference type="Proteomes" id="UP000199226"/>
    </source>
</evidence>
<reference evidence="2" key="1">
    <citation type="submission" date="2016-10" db="EMBL/GenBank/DDBJ databases">
        <authorList>
            <person name="Varghese N."/>
            <person name="Submissions S."/>
        </authorList>
    </citation>
    <scope>NUCLEOTIDE SEQUENCE [LARGE SCALE GENOMIC DNA]</scope>
    <source>
        <strain evidence="2">DSM 24536</strain>
    </source>
</reference>
<feature type="non-terminal residue" evidence="1">
    <location>
        <position position="1"/>
    </location>
</feature>
<keyword evidence="2" id="KW-1185">Reference proteome</keyword>